<dbReference type="EMBL" id="MN738792">
    <property type="protein sequence ID" value="QHT37332.1"/>
    <property type="molecule type" value="Genomic_DNA"/>
</dbReference>
<evidence type="ECO:0000313" key="1">
    <source>
        <dbReference type="EMBL" id="QHT37332.1"/>
    </source>
</evidence>
<organism evidence="1">
    <name type="scientific">viral metagenome</name>
    <dbReference type="NCBI Taxonomy" id="1070528"/>
    <lineage>
        <taxon>unclassified sequences</taxon>
        <taxon>metagenomes</taxon>
        <taxon>organismal metagenomes</taxon>
    </lineage>
</organism>
<sequence>MVGMSTKKKAREIGKELVNRHEMNLVIKKINYNNDLFIPILVMNNLGLIVADDAKFEDDKLIYKGEILDIECDKDYDAFRVEYFDILYYQL</sequence>
<reference evidence="1" key="1">
    <citation type="journal article" date="2020" name="Nature">
        <title>Giant virus diversity and host interactions through global metagenomics.</title>
        <authorList>
            <person name="Schulz F."/>
            <person name="Roux S."/>
            <person name="Paez-Espino D."/>
            <person name="Jungbluth S."/>
            <person name="Walsh D.A."/>
            <person name="Denef V.J."/>
            <person name="McMahon K.D."/>
            <person name="Konstantinidis K.T."/>
            <person name="Eloe-Fadrosh E.A."/>
            <person name="Kyrpides N.C."/>
            <person name="Woyke T."/>
        </authorList>
    </citation>
    <scope>NUCLEOTIDE SEQUENCE</scope>
    <source>
        <strain evidence="1">GVMAG-S-ERX555967-131</strain>
    </source>
</reference>
<dbReference type="AlphaFoldDB" id="A0A6C0F7Z7"/>
<proteinExistence type="predicted"/>
<name>A0A6C0F7Z7_9ZZZZ</name>
<protein>
    <submittedName>
        <fullName evidence="1">Uncharacterized protein</fullName>
    </submittedName>
</protein>
<accession>A0A6C0F7Z7</accession>